<evidence type="ECO:0000313" key="3">
    <source>
        <dbReference type="EMBL" id="NIJ14457.1"/>
    </source>
</evidence>
<dbReference type="Proteomes" id="UP000545493">
    <property type="component" value="Unassembled WGS sequence"/>
</dbReference>
<dbReference type="EMBL" id="JAAOYM010000002">
    <property type="protein sequence ID" value="NIJ14457.1"/>
    <property type="molecule type" value="Genomic_DNA"/>
</dbReference>
<organism evidence="3 4">
    <name type="scientific">Saccharomonospora amisosensis</name>
    <dbReference type="NCBI Taxonomy" id="1128677"/>
    <lineage>
        <taxon>Bacteria</taxon>
        <taxon>Bacillati</taxon>
        <taxon>Actinomycetota</taxon>
        <taxon>Actinomycetes</taxon>
        <taxon>Pseudonocardiales</taxon>
        <taxon>Pseudonocardiaceae</taxon>
        <taxon>Saccharomonospora</taxon>
    </lineage>
</organism>
<proteinExistence type="predicted"/>
<evidence type="ECO:0000313" key="4">
    <source>
        <dbReference type="Proteomes" id="UP000545493"/>
    </source>
</evidence>
<evidence type="ECO:0000256" key="2">
    <source>
        <dbReference type="SAM" id="SignalP"/>
    </source>
</evidence>
<dbReference type="InterPro" id="IPR006311">
    <property type="entry name" value="TAT_signal"/>
</dbReference>
<dbReference type="RefSeq" id="WP_167176634.1">
    <property type="nucleotide sequence ID" value="NZ_JAAOYM010000002.1"/>
</dbReference>
<reference evidence="3 4" key="1">
    <citation type="submission" date="2020-03" db="EMBL/GenBank/DDBJ databases">
        <title>Sequencing the genomes of 1000 actinobacteria strains.</title>
        <authorList>
            <person name="Klenk H.-P."/>
        </authorList>
    </citation>
    <scope>NUCLEOTIDE SEQUENCE [LARGE SCALE GENOMIC DNA]</scope>
    <source>
        <strain evidence="3 4">DSM 45685</strain>
    </source>
</reference>
<comment type="caution">
    <text evidence="3">The sequence shown here is derived from an EMBL/GenBank/DDBJ whole genome shotgun (WGS) entry which is preliminary data.</text>
</comment>
<accession>A0A7X5ZT07</accession>
<keyword evidence="4" id="KW-1185">Reference proteome</keyword>
<dbReference type="AlphaFoldDB" id="A0A7X5ZT07"/>
<evidence type="ECO:0000256" key="1">
    <source>
        <dbReference type="SAM" id="MobiDB-lite"/>
    </source>
</evidence>
<feature type="region of interest" description="Disordered" evidence="1">
    <location>
        <begin position="72"/>
        <end position="91"/>
    </location>
</feature>
<name>A0A7X5ZT07_9PSEU</name>
<feature type="chain" id="PRO_5039399953" evidence="2">
    <location>
        <begin position="31"/>
        <end position="117"/>
    </location>
</feature>
<gene>
    <name evidence="3" type="ORF">FHU38_004858</name>
</gene>
<feature type="signal peptide" evidence="2">
    <location>
        <begin position="1"/>
        <end position="30"/>
    </location>
</feature>
<protein>
    <submittedName>
        <fullName evidence="3">Uncharacterized protein</fullName>
    </submittedName>
</protein>
<dbReference type="PROSITE" id="PS51318">
    <property type="entry name" value="TAT"/>
    <property type="match status" value="1"/>
</dbReference>
<sequence length="117" mass="11534">MSTNRFMLRAGALAATAGSIGLATTSPAAAHVTANGYGSRPEKGGYGTVALRLPNVEQDGTTSYQEFEFTAGPLPESEEPEPAPVVALAGPSSAGHGGAGLAVGAGAAPLARKQVAK</sequence>
<keyword evidence="2" id="KW-0732">Signal</keyword>